<dbReference type="InterPro" id="IPR011990">
    <property type="entry name" value="TPR-like_helical_dom_sf"/>
</dbReference>
<reference evidence="1" key="1">
    <citation type="journal article" date="2014" name="Front. Microbiol.">
        <title>High frequency of phylogenetically diverse reductive dehalogenase-homologous genes in deep subseafloor sedimentary metagenomes.</title>
        <authorList>
            <person name="Kawai M."/>
            <person name="Futagami T."/>
            <person name="Toyoda A."/>
            <person name="Takaki Y."/>
            <person name="Nishi S."/>
            <person name="Hori S."/>
            <person name="Arai W."/>
            <person name="Tsubouchi T."/>
            <person name="Morono Y."/>
            <person name="Uchiyama I."/>
            <person name="Ito T."/>
            <person name="Fujiyama A."/>
            <person name="Inagaki F."/>
            <person name="Takami H."/>
        </authorList>
    </citation>
    <scope>NUCLEOTIDE SEQUENCE</scope>
    <source>
        <strain evidence="1">Expedition CK06-06</strain>
    </source>
</reference>
<dbReference type="Pfam" id="PF13181">
    <property type="entry name" value="TPR_8"/>
    <property type="match status" value="3"/>
</dbReference>
<evidence type="ECO:0008006" key="2">
    <source>
        <dbReference type="Google" id="ProtNLM"/>
    </source>
</evidence>
<feature type="non-terminal residue" evidence="1">
    <location>
        <position position="1"/>
    </location>
</feature>
<gene>
    <name evidence="1" type="ORF">S01H1_39555</name>
</gene>
<dbReference type="SUPFAM" id="SSF48452">
    <property type="entry name" value="TPR-like"/>
    <property type="match status" value="1"/>
</dbReference>
<dbReference type="InterPro" id="IPR019734">
    <property type="entry name" value="TPR_rpt"/>
</dbReference>
<dbReference type="PROSITE" id="PS50005">
    <property type="entry name" value="TPR"/>
    <property type="match status" value="1"/>
</dbReference>
<dbReference type="Gene3D" id="1.25.40.10">
    <property type="entry name" value="Tetratricopeptide repeat domain"/>
    <property type="match status" value="2"/>
</dbReference>
<protein>
    <recommendedName>
        <fullName evidence="2">MalT-like TPR region domain-containing protein</fullName>
    </recommendedName>
</protein>
<dbReference type="SMART" id="SM00028">
    <property type="entry name" value="TPR"/>
    <property type="match status" value="3"/>
</dbReference>
<sequence length="169" mass="18962">WVLLAGAHYFLGDLGAALESSEKALEIQKSMGVEFLLAGICRLQGTIYFDQGDHEKGLNLLEKALQLAQKNNEKAEEGGCRVLLGWMLGKVDPSNQHDAEGSIVKGIEISETLKLRPYYSIGCLHLGELYADSGQREKALENLKKAERMFQEMGMDYWLAKTREMLKRL</sequence>
<name>X0V4Z8_9ZZZZ</name>
<dbReference type="EMBL" id="BARS01024975">
    <property type="protein sequence ID" value="GAG13264.1"/>
    <property type="molecule type" value="Genomic_DNA"/>
</dbReference>
<organism evidence="1">
    <name type="scientific">marine sediment metagenome</name>
    <dbReference type="NCBI Taxonomy" id="412755"/>
    <lineage>
        <taxon>unclassified sequences</taxon>
        <taxon>metagenomes</taxon>
        <taxon>ecological metagenomes</taxon>
    </lineage>
</organism>
<evidence type="ECO:0000313" key="1">
    <source>
        <dbReference type="EMBL" id="GAG13264.1"/>
    </source>
</evidence>
<dbReference type="AlphaFoldDB" id="X0V4Z8"/>
<comment type="caution">
    <text evidence="1">The sequence shown here is derived from an EMBL/GenBank/DDBJ whole genome shotgun (WGS) entry which is preliminary data.</text>
</comment>
<accession>X0V4Z8</accession>
<proteinExistence type="predicted"/>